<accession>A0ABV8KPT1</accession>
<name>A0ABV8KPT1_9ACTN</name>
<dbReference type="RefSeq" id="WP_377547320.1">
    <property type="nucleotide sequence ID" value="NZ_JBHSBN010000011.1"/>
</dbReference>
<dbReference type="GO" id="GO:0016787">
    <property type="term" value="F:hydrolase activity"/>
    <property type="evidence" value="ECO:0007669"/>
    <property type="project" value="UniProtKB-KW"/>
</dbReference>
<evidence type="ECO:0000256" key="1">
    <source>
        <dbReference type="ARBA" id="ARBA00022801"/>
    </source>
</evidence>
<evidence type="ECO:0000259" key="2">
    <source>
        <dbReference type="Pfam" id="PF07859"/>
    </source>
</evidence>
<dbReference type="InterPro" id="IPR050300">
    <property type="entry name" value="GDXG_lipolytic_enzyme"/>
</dbReference>
<comment type="caution">
    <text evidence="3">The sequence shown here is derived from an EMBL/GenBank/DDBJ whole genome shotgun (WGS) entry which is preliminary data.</text>
</comment>
<dbReference type="Gene3D" id="3.40.50.1820">
    <property type="entry name" value="alpha/beta hydrolase"/>
    <property type="match status" value="1"/>
</dbReference>
<keyword evidence="4" id="KW-1185">Reference proteome</keyword>
<dbReference type="Proteomes" id="UP001595868">
    <property type="component" value="Unassembled WGS sequence"/>
</dbReference>
<dbReference type="InterPro" id="IPR029058">
    <property type="entry name" value="AB_hydrolase_fold"/>
</dbReference>
<keyword evidence="1 3" id="KW-0378">Hydrolase</keyword>
<organism evidence="3 4">
    <name type="scientific">Micromonospora zhanjiangensis</name>
    <dbReference type="NCBI Taxonomy" id="1522057"/>
    <lineage>
        <taxon>Bacteria</taxon>
        <taxon>Bacillati</taxon>
        <taxon>Actinomycetota</taxon>
        <taxon>Actinomycetes</taxon>
        <taxon>Micromonosporales</taxon>
        <taxon>Micromonosporaceae</taxon>
        <taxon>Micromonospora</taxon>
    </lineage>
</organism>
<sequence>MAQAVTSVVLEPACQQVAEMTANPPFLFQLSPEQGRGRLDELQSAGKVPRPDADIEDIMVPGGPSGQVAVRIIRPPGRQDGARRGKLRERVRDMAQDAVSPKRTENPLPVTIYLHGAGWVFGDTVTHDRLVRELAVRSDSAVVFPIYTLSPEARFPAALEECYAVAQWLEQHGSEFGLDPYRMAVAGDSVGGNMATVLARMAKDRNGPRFRAQVLFYPVTDADFDTGSYREFAQGYYLGRDLMMWFWDQYLPDVGRRSDPMASPLRASLDQLRGLPPALIITNEADVLRDEGEAYAAKLRQAGVPVAQVRYQGAIHDLVMLDALAGTSAARAATAQAAGMLREALHHS</sequence>
<feature type="domain" description="Alpha/beta hydrolase fold-3" evidence="2">
    <location>
        <begin position="112"/>
        <end position="319"/>
    </location>
</feature>
<dbReference type="InterPro" id="IPR013094">
    <property type="entry name" value="AB_hydrolase_3"/>
</dbReference>
<proteinExistence type="predicted"/>
<dbReference type="Pfam" id="PF07859">
    <property type="entry name" value="Abhydrolase_3"/>
    <property type="match status" value="1"/>
</dbReference>
<dbReference type="EMBL" id="JBHSBN010000011">
    <property type="protein sequence ID" value="MFC4107855.1"/>
    <property type="molecule type" value="Genomic_DNA"/>
</dbReference>
<protein>
    <submittedName>
        <fullName evidence="3">Alpha/beta hydrolase</fullName>
    </submittedName>
</protein>
<dbReference type="PANTHER" id="PTHR48081">
    <property type="entry name" value="AB HYDROLASE SUPERFAMILY PROTEIN C4A8.06C"/>
    <property type="match status" value="1"/>
</dbReference>
<evidence type="ECO:0000313" key="3">
    <source>
        <dbReference type="EMBL" id="MFC4107855.1"/>
    </source>
</evidence>
<evidence type="ECO:0000313" key="4">
    <source>
        <dbReference type="Proteomes" id="UP001595868"/>
    </source>
</evidence>
<reference evidence="4" key="1">
    <citation type="journal article" date="2019" name="Int. J. Syst. Evol. Microbiol.">
        <title>The Global Catalogue of Microorganisms (GCM) 10K type strain sequencing project: providing services to taxonomists for standard genome sequencing and annotation.</title>
        <authorList>
            <consortium name="The Broad Institute Genomics Platform"/>
            <consortium name="The Broad Institute Genome Sequencing Center for Infectious Disease"/>
            <person name="Wu L."/>
            <person name="Ma J."/>
        </authorList>
    </citation>
    <scope>NUCLEOTIDE SEQUENCE [LARGE SCALE GENOMIC DNA]</scope>
    <source>
        <strain evidence="4">2902at01</strain>
    </source>
</reference>
<gene>
    <name evidence="3" type="ORF">ACFOX0_18225</name>
</gene>
<dbReference type="SUPFAM" id="SSF53474">
    <property type="entry name" value="alpha/beta-Hydrolases"/>
    <property type="match status" value="1"/>
</dbReference>
<dbReference type="PANTHER" id="PTHR48081:SF8">
    <property type="entry name" value="ALPHA_BETA HYDROLASE FOLD-3 DOMAIN-CONTAINING PROTEIN-RELATED"/>
    <property type="match status" value="1"/>
</dbReference>